<sequence>MYISPEDPRAASAIKAIKAGDFRALVNILEENPDLATAYIGTPTEARTLLHITTDHPGKLRNVTALIHVIVFAGADVNARFIGAQHQETPMHWAASCDDVSAINALMDQNADENATGGVIADGTPLDNAVAFRQWRAAKRLVERSAKVNLRNAAALGLMDYLREVVGDDDTLGKEEKKPSKEELDHAFWYACHGGQLQAAQFLREWGADVHVIPPWSEGSTTFDAVKEEGPDGTDPSGLRAWLRSLGVTSSE</sequence>
<keyword evidence="3" id="KW-1185">Reference proteome</keyword>
<dbReference type="Proteomes" id="UP001175261">
    <property type="component" value="Unassembled WGS sequence"/>
</dbReference>
<accession>A0AA39GNG1</accession>
<dbReference type="InterPro" id="IPR036770">
    <property type="entry name" value="Ankyrin_rpt-contain_sf"/>
</dbReference>
<organism evidence="2 3">
    <name type="scientific">Sarocladium strictum</name>
    <name type="common">Black bundle disease fungus</name>
    <name type="synonym">Acremonium strictum</name>
    <dbReference type="NCBI Taxonomy" id="5046"/>
    <lineage>
        <taxon>Eukaryota</taxon>
        <taxon>Fungi</taxon>
        <taxon>Dikarya</taxon>
        <taxon>Ascomycota</taxon>
        <taxon>Pezizomycotina</taxon>
        <taxon>Sordariomycetes</taxon>
        <taxon>Hypocreomycetidae</taxon>
        <taxon>Hypocreales</taxon>
        <taxon>Sarocladiaceae</taxon>
        <taxon>Sarocladium</taxon>
    </lineage>
</organism>
<dbReference type="AlphaFoldDB" id="A0AA39GNG1"/>
<dbReference type="InterPro" id="IPR002110">
    <property type="entry name" value="Ankyrin_rpt"/>
</dbReference>
<dbReference type="EMBL" id="JAPDFR010000001">
    <property type="protein sequence ID" value="KAK0390610.1"/>
    <property type="molecule type" value="Genomic_DNA"/>
</dbReference>
<gene>
    <name evidence="2" type="ORF">NLU13_0114</name>
</gene>
<keyword evidence="1" id="KW-0040">ANK repeat</keyword>
<name>A0AA39GNG1_SARSR</name>
<comment type="caution">
    <text evidence="2">The sequence shown here is derived from an EMBL/GenBank/DDBJ whole genome shotgun (WGS) entry which is preliminary data.</text>
</comment>
<protein>
    <submittedName>
        <fullName evidence="2">Uncharacterized protein</fullName>
    </submittedName>
</protein>
<reference evidence="2" key="1">
    <citation type="submission" date="2022-10" db="EMBL/GenBank/DDBJ databases">
        <title>Determination and structural analysis of whole genome sequence of Sarocladium strictum F4-1.</title>
        <authorList>
            <person name="Hu L."/>
            <person name="Jiang Y."/>
        </authorList>
    </citation>
    <scope>NUCLEOTIDE SEQUENCE</scope>
    <source>
        <strain evidence="2">F4-1</strain>
    </source>
</reference>
<evidence type="ECO:0000313" key="2">
    <source>
        <dbReference type="EMBL" id="KAK0390610.1"/>
    </source>
</evidence>
<dbReference type="SUPFAM" id="SSF48403">
    <property type="entry name" value="Ankyrin repeat"/>
    <property type="match status" value="1"/>
</dbReference>
<dbReference type="PROSITE" id="PS50088">
    <property type="entry name" value="ANK_REPEAT"/>
    <property type="match status" value="1"/>
</dbReference>
<evidence type="ECO:0000256" key="1">
    <source>
        <dbReference type="PROSITE-ProRule" id="PRU00023"/>
    </source>
</evidence>
<evidence type="ECO:0000313" key="3">
    <source>
        <dbReference type="Proteomes" id="UP001175261"/>
    </source>
</evidence>
<dbReference type="Pfam" id="PF00023">
    <property type="entry name" value="Ank"/>
    <property type="match status" value="1"/>
</dbReference>
<feature type="repeat" description="ANK" evidence="1">
    <location>
        <begin position="86"/>
        <end position="118"/>
    </location>
</feature>
<dbReference type="SMART" id="SM00248">
    <property type="entry name" value="ANK"/>
    <property type="match status" value="4"/>
</dbReference>
<dbReference type="Gene3D" id="1.25.40.20">
    <property type="entry name" value="Ankyrin repeat-containing domain"/>
    <property type="match status" value="1"/>
</dbReference>
<proteinExistence type="predicted"/>